<gene>
    <name evidence="1" type="ORF">F511_38461</name>
</gene>
<proteinExistence type="predicted"/>
<dbReference type="AlphaFoldDB" id="A0A2Z7D4U3"/>
<accession>A0A2Z7D4U3</accession>
<evidence type="ECO:0000313" key="2">
    <source>
        <dbReference type="Proteomes" id="UP000250235"/>
    </source>
</evidence>
<dbReference type="Proteomes" id="UP000250235">
    <property type="component" value="Unassembled WGS sequence"/>
</dbReference>
<sequence length="158" mass="17582">MAGASTCSDHLSLVMSRFEARLVTLEPSRPGAGPAGRALAVVAGAGRTNVKTRDWSRRKLVQESAGGQIWLLQAILDTLVESLARIAKQRHLVETRFEVLRRCFEKPNLMRAGRYDHVHVRCRLVVACWLSVWSRFGVVLRPELVSAVSPVFSVTTFL</sequence>
<dbReference type="EMBL" id="KQ991124">
    <property type="protein sequence ID" value="KZV52288.1"/>
    <property type="molecule type" value="Genomic_DNA"/>
</dbReference>
<reference evidence="1 2" key="1">
    <citation type="journal article" date="2015" name="Proc. Natl. Acad. Sci. U.S.A.">
        <title>The resurrection genome of Boea hygrometrica: A blueprint for survival of dehydration.</title>
        <authorList>
            <person name="Xiao L."/>
            <person name="Yang G."/>
            <person name="Zhang L."/>
            <person name="Yang X."/>
            <person name="Zhao S."/>
            <person name="Ji Z."/>
            <person name="Zhou Q."/>
            <person name="Hu M."/>
            <person name="Wang Y."/>
            <person name="Chen M."/>
            <person name="Xu Y."/>
            <person name="Jin H."/>
            <person name="Xiao X."/>
            <person name="Hu G."/>
            <person name="Bao F."/>
            <person name="Hu Y."/>
            <person name="Wan P."/>
            <person name="Li L."/>
            <person name="Deng X."/>
            <person name="Kuang T."/>
            <person name="Xiang C."/>
            <person name="Zhu J.K."/>
            <person name="Oliver M.J."/>
            <person name="He Y."/>
        </authorList>
    </citation>
    <scope>NUCLEOTIDE SEQUENCE [LARGE SCALE GENOMIC DNA]</scope>
    <source>
        <strain evidence="2">cv. XS01</strain>
    </source>
</reference>
<organism evidence="1 2">
    <name type="scientific">Dorcoceras hygrometricum</name>
    <dbReference type="NCBI Taxonomy" id="472368"/>
    <lineage>
        <taxon>Eukaryota</taxon>
        <taxon>Viridiplantae</taxon>
        <taxon>Streptophyta</taxon>
        <taxon>Embryophyta</taxon>
        <taxon>Tracheophyta</taxon>
        <taxon>Spermatophyta</taxon>
        <taxon>Magnoliopsida</taxon>
        <taxon>eudicotyledons</taxon>
        <taxon>Gunneridae</taxon>
        <taxon>Pentapetalae</taxon>
        <taxon>asterids</taxon>
        <taxon>lamiids</taxon>
        <taxon>Lamiales</taxon>
        <taxon>Gesneriaceae</taxon>
        <taxon>Didymocarpoideae</taxon>
        <taxon>Trichosporeae</taxon>
        <taxon>Loxocarpinae</taxon>
        <taxon>Dorcoceras</taxon>
    </lineage>
</organism>
<protein>
    <submittedName>
        <fullName evidence="1">Uncharacterized protein</fullName>
    </submittedName>
</protein>
<evidence type="ECO:0000313" key="1">
    <source>
        <dbReference type="EMBL" id="KZV52288.1"/>
    </source>
</evidence>
<keyword evidence="2" id="KW-1185">Reference proteome</keyword>
<name>A0A2Z7D4U3_9LAMI</name>